<dbReference type="PROSITE" id="PS50146">
    <property type="entry name" value="DAGK"/>
    <property type="match status" value="1"/>
</dbReference>
<dbReference type="GO" id="GO:0016301">
    <property type="term" value="F:kinase activity"/>
    <property type="evidence" value="ECO:0007669"/>
    <property type="project" value="UniProtKB-KW"/>
</dbReference>
<reference evidence="2 3" key="1">
    <citation type="submission" date="2017-08" db="EMBL/GenBank/DDBJ databases">
        <title>Draft Genome Sequence of Loktanella cinnabarina Strain XM1, Isolated from Coastal Surface Water.</title>
        <authorList>
            <person name="Ma R."/>
            <person name="Wang J."/>
            <person name="Wang Q."/>
            <person name="Ma Z."/>
            <person name="Li J."/>
            <person name="Chen L."/>
        </authorList>
    </citation>
    <scope>NUCLEOTIDE SEQUENCE [LARGE SCALE GENOMIC DNA]</scope>
    <source>
        <strain evidence="2 3">XM1</strain>
    </source>
</reference>
<dbReference type="RefSeq" id="WP_099275355.1">
    <property type="nucleotide sequence ID" value="NZ_KZ304954.1"/>
</dbReference>
<dbReference type="InterPro" id="IPR017438">
    <property type="entry name" value="ATP-NAD_kinase_N"/>
</dbReference>
<dbReference type="OrthoDB" id="9815110at2"/>
<evidence type="ECO:0000313" key="3">
    <source>
        <dbReference type="Proteomes" id="UP000221860"/>
    </source>
</evidence>
<keyword evidence="2" id="KW-0808">Transferase</keyword>
<dbReference type="SUPFAM" id="SSF111331">
    <property type="entry name" value="NAD kinase/diacylglycerol kinase-like"/>
    <property type="match status" value="1"/>
</dbReference>
<protein>
    <submittedName>
        <fullName evidence="2">Diacylglycerol kinase</fullName>
    </submittedName>
</protein>
<proteinExistence type="predicted"/>
<dbReference type="SMART" id="SM00046">
    <property type="entry name" value="DAGKc"/>
    <property type="match status" value="1"/>
</dbReference>
<accession>A0A2G1MI25</accession>
<name>A0A2G1MI25_9RHOB</name>
<dbReference type="InterPro" id="IPR016064">
    <property type="entry name" value="NAD/diacylglycerol_kinase_sf"/>
</dbReference>
<evidence type="ECO:0000313" key="2">
    <source>
        <dbReference type="EMBL" id="PHP28302.1"/>
    </source>
</evidence>
<dbReference type="Gene3D" id="2.60.200.40">
    <property type="match status" value="1"/>
</dbReference>
<feature type="domain" description="DAGKc" evidence="1">
    <location>
        <begin position="11"/>
        <end position="138"/>
    </location>
</feature>
<dbReference type="Pfam" id="PF00781">
    <property type="entry name" value="DAGK_cat"/>
    <property type="match status" value="1"/>
</dbReference>
<dbReference type="Proteomes" id="UP000221860">
    <property type="component" value="Unassembled WGS sequence"/>
</dbReference>
<dbReference type="PANTHER" id="PTHR12358">
    <property type="entry name" value="SPHINGOSINE KINASE"/>
    <property type="match status" value="1"/>
</dbReference>
<gene>
    <name evidence="2" type="ORF">CJ301_06095</name>
</gene>
<comment type="caution">
    <text evidence="2">The sequence shown here is derived from an EMBL/GenBank/DDBJ whole genome shotgun (WGS) entry which is preliminary data.</text>
</comment>
<dbReference type="AlphaFoldDB" id="A0A2G1MI25"/>
<dbReference type="EMBL" id="NQWH01000007">
    <property type="protein sequence ID" value="PHP28302.1"/>
    <property type="molecule type" value="Genomic_DNA"/>
</dbReference>
<sequence>MSDPIAARPTPDRAGIRVICNDHSGRNSREAEAIDRAMKVLGPEAELRHVKGRDIAGAAQAAVGEGVGTVVAAGGDGTIMAVASALRGSGCALGILPLGTFNFFARGYGIPEDPESAARVIAAGHRRKVDLGAVNGQLFLNNASIGVYPAILKERETVYRRWGRRRIAAHWSVLKTFWRFRRPLKVEIEVEGQRRRFRTPLVFAARSAFQLEHFGLQGADCIRDGKFSVFVAPNEGRMGLLSDALRLAVRQMRLGEDFELICTDRLTIHLRRAQQLVACDGEKFTMRGPLEFEMIRDAFEVIVPEEAKDKVQPGGRAA</sequence>
<keyword evidence="2" id="KW-0418">Kinase</keyword>
<evidence type="ECO:0000259" key="1">
    <source>
        <dbReference type="PROSITE" id="PS50146"/>
    </source>
</evidence>
<dbReference type="InterPro" id="IPR001206">
    <property type="entry name" value="Diacylglycerol_kinase_cat_dom"/>
</dbReference>
<organism evidence="2 3">
    <name type="scientific">Limimaricola cinnabarinus</name>
    <dbReference type="NCBI Taxonomy" id="1125964"/>
    <lineage>
        <taxon>Bacteria</taxon>
        <taxon>Pseudomonadati</taxon>
        <taxon>Pseudomonadota</taxon>
        <taxon>Alphaproteobacteria</taxon>
        <taxon>Rhodobacterales</taxon>
        <taxon>Paracoccaceae</taxon>
        <taxon>Limimaricola</taxon>
    </lineage>
</organism>
<dbReference type="PANTHER" id="PTHR12358:SF54">
    <property type="entry name" value="SPHINGOSINE KINASE RELATED PROTEIN"/>
    <property type="match status" value="1"/>
</dbReference>
<dbReference type="InterPro" id="IPR050187">
    <property type="entry name" value="Lipid_Phosphate_FormReg"/>
</dbReference>
<keyword evidence="3" id="KW-1185">Reference proteome</keyword>
<dbReference type="Gene3D" id="3.40.50.10330">
    <property type="entry name" value="Probable inorganic polyphosphate/atp-NAD kinase, domain 1"/>
    <property type="match status" value="1"/>
</dbReference>